<comment type="caution">
    <text evidence="3">The sequence shown here is derived from an EMBL/GenBank/DDBJ whole genome shotgun (WGS) entry which is preliminary data.</text>
</comment>
<dbReference type="SUPFAM" id="SSF56601">
    <property type="entry name" value="beta-lactamase/transpeptidase-like"/>
    <property type="match status" value="1"/>
</dbReference>
<dbReference type="PANTHER" id="PTHR43283">
    <property type="entry name" value="BETA-LACTAMASE-RELATED"/>
    <property type="match status" value="1"/>
</dbReference>
<evidence type="ECO:0000259" key="2">
    <source>
        <dbReference type="Pfam" id="PF00144"/>
    </source>
</evidence>
<dbReference type="Pfam" id="PF00144">
    <property type="entry name" value="Beta-lactamase"/>
    <property type="match status" value="1"/>
</dbReference>
<proteinExistence type="predicted"/>
<sequence length="445" mass="50228">MKNKKRFILPVFVIAIIIAGFYNYPKLNIISGYAAKNMASSVFIAHHSEDYVNANDNDVPLIKLAASQVDNLKKQATSTVFGLMKRTAVYREGLGSVLINGDYDPTDAHLKPNRAVRENKLDFPFGDGEAKDTVFSNIDYTQMQHALDQAFADPDSQKTRTVLVIYKDRIVAEKYIEGFSKETPILGWSMSKSILATLFGILEYRQKIKIDGPAPVPSWQNDDRKKITLNDLLRMQSGLAWDEDYTSISDVTQMLFLDTDMSKVQENKKALAMPGKIWNYSSGTTNLLSGILRRQFKSYQDYLDFPYNALIDKIGMHSMLLETDLAGNFVGSSYGWADTRDWAKFGLLYLHKGNWQGEQLFDPQWVDYVTKPTAHSNGGYGAHFWLNYHGKFPDAPKDMFSANGYEGQYVFIIPSMDLVIVRTGLAEAPDFDANGFLKEVLLAIK</sequence>
<keyword evidence="1" id="KW-0812">Transmembrane</keyword>
<gene>
    <name evidence="3" type="ORF">K8352_13720</name>
</gene>
<dbReference type="PANTHER" id="PTHR43283:SF7">
    <property type="entry name" value="BETA-LACTAMASE-RELATED DOMAIN-CONTAINING PROTEIN"/>
    <property type="match status" value="1"/>
</dbReference>
<feature type="transmembrane region" description="Helical" evidence="1">
    <location>
        <begin position="7"/>
        <end position="24"/>
    </location>
</feature>
<dbReference type="InterPro" id="IPR001466">
    <property type="entry name" value="Beta-lactam-related"/>
</dbReference>
<dbReference type="InterPro" id="IPR050789">
    <property type="entry name" value="Diverse_Enzym_Activities"/>
</dbReference>
<protein>
    <submittedName>
        <fullName evidence="3">Beta-lactamase family protein</fullName>
    </submittedName>
</protein>
<dbReference type="Proteomes" id="UP001200642">
    <property type="component" value="Unassembled WGS sequence"/>
</dbReference>
<dbReference type="EMBL" id="JAIRBC010000020">
    <property type="protein sequence ID" value="MCG2461812.1"/>
    <property type="molecule type" value="Genomic_DNA"/>
</dbReference>
<keyword evidence="4" id="KW-1185">Reference proteome</keyword>
<reference evidence="3" key="1">
    <citation type="submission" date="2023-02" db="EMBL/GenBank/DDBJ databases">
        <title>Genome of Flavobacteriaceae gen. nov. sp. strain F89.</title>
        <authorList>
            <person name="Wang Y."/>
        </authorList>
    </citation>
    <scope>NUCLEOTIDE SEQUENCE</scope>
    <source>
        <strain evidence="3">F89</strain>
    </source>
</reference>
<name>A0AAE3EY17_9FLAO</name>
<keyword evidence="1" id="KW-1133">Transmembrane helix</keyword>
<evidence type="ECO:0000313" key="3">
    <source>
        <dbReference type="EMBL" id="MCG2461812.1"/>
    </source>
</evidence>
<dbReference type="InterPro" id="IPR012338">
    <property type="entry name" value="Beta-lactam/transpept-like"/>
</dbReference>
<dbReference type="RefSeq" id="WP_317902954.1">
    <property type="nucleotide sequence ID" value="NZ_JAIRBC010000020.1"/>
</dbReference>
<evidence type="ECO:0000313" key="4">
    <source>
        <dbReference type="Proteomes" id="UP001200642"/>
    </source>
</evidence>
<dbReference type="Gene3D" id="3.40.710.10">
    <property type="entry name" value="DD-peptidase/beta-lactamase superfamily"/>
    <property type="match status" value="1"/>
</dbReference>
<evidence type="ECO:0000256" key="1">
    <source>
        <dbReference type="SAM" id="Phobius"/>
    </source>
</evidence>
<organism evidence="3 4">
    <name type="scientific">Cerina litoralis</name>
    <dbReference type="NCBI Taxonomy" id="2874477"/>
    <lineage>
        <taxon>Bacteria</taxon>
        <taxon>Pseudomonadati</taxon>
        <taxon>Bacteroidota</taxon>
        <taxon>Flavobacteriia</taxon>
        <taxon>Flavobacteriales</taxon>
        <taxon>Flavobacteriaceae</taxon>
        <taxon>Cerina</taxon>
    </lineage>
</organism>
<feature type="domain" description="Beta-lactamase-related" evidence="2">
    <location>
        <begin position="162"/>
        <end position="421"/>
    </location>
</feature>
<dbReference type="AlphaFoldDB" id="A0AAE3EY17"/>
<keyword evidence="1" id="KW-0472">Membrane</keyword>
<accession>A0AAE3EY17</accession>